<feature type="region of interest" description="Disordered" evidence="1">
    <location>
        <begin position="501"/>
        <end position="522"/>
    </location>
</feature>
<reference evidence="4 5" key="1">
    <citation type="submission" date="2019-03" db="EMBL/GenBank/DDBJ databases">
        <authorList>
            <person name="Kim M.K.M."/>
        </authorList>
    </citation>
    <scope>NUCLEOTIDE SEQUENCE [LARGE SCALE GENOMIC DNA]</scope>
    <source>
        <strain evidence="4 5">18JY21-1</strain>
    </source>
</reference>
<keyword evidence="2" id="KW-0732">Signal</keyword>
<dbReference type="Proteomes" id="UP000295418">
    <property type="component" value="Unassembled WGS sequence"/>
</dbReference>
<name>A0A4R4EC16_9BACL</name>
<dbReference type="Pfam" id="PF18964">
    <property type="entry name" value="DUF5704"/>
    <property type="match status" value="1"/>
</dbReference>
<proteinExistence type="predicted"/>
<dbReference type="RefSeq" id="WP_132418331.1">
    <property type="nucleotide sequence ID" value="NZ_SKFG01000010.1"/>
</dbReference>
<evidence type="ECO:0000259" key="3">
    <source>
        <dbReference type="Pfam" id="PF18964"/>
    </source>
</evidence>
<gene>
    <name evidence="4" type="ORF">E0485_12290</name>
</gene>
<feature type="domain" description="DUF5704" evidence="3">
    <location>
        <begin position="352"/>
        <end position="534"/>
    </location>
</feature>
<evidence type="ECO:0000256" key="2">
    <source>
        <dbReference type="SAM" id="SignalP"/>
    </source>
</evidence>
<evidence type="ECO:0000256" key="1">
    <source>
        <dbReference type="SAM" id="MobiDB-lite"/>
    </source>
</evidence>
<dbReference type="AlphaFoldDB" id="A0A4R4EC16"/>
<sequence length="1114" mass="124920">MYKKLLYLLLALSILGANASYVSAASGQAQKISDVTIDPAKILFDKGDYVIAKSPKLSFPDVEVNLQGNYRVELRDQSGTKVIKTLSKSSGNKYSIGEVAGEKMEATGTEKINEASFSWFRDPTNKSVWMYDFFGRHWHNTSKMNPSVYERPPSGACIETSGPYPNDPKIGDILYCNVVSDYRQGTMKISELTITDTRDKVKIADVDELGFDKDKFDLDNGKRKLQQGNIVSIGEAKIVKADMSYYFDFKARYDVEEDEVYTKPDDPNRGLRYYNSWQIGVIGYVYKYPKMTVWAVEGDDPGGGDPGGPGGPGGSCSFTVSGPSKGTVNKATTMDPTAHGVIKADQRGNEQFDVLQGIPTSENLYANAFGKNYLFQHEFVNNTGTYTFTVNVKKTYTLTWTEKTENGNGPDGKPLPPMLTPMSETEVVEKDYQIVRDFSYWTIDNLEVYGIEKATMENYALPGGSVILTPNGYSAPSVDAKNSDSFEDHVTPASCKSVELSQTIPGGDKRPDVKPEDFTSQAEGAVGQNKVKNDLVTFNGSKIMDNQETEKSAPTPSQIPQPSEINNNVLYKNGNLISSSLVNKANTPSTGTIYYNLVLGIKGGSPKSYPINGINTVTVHTPAVNYSSVSDDRPHNQKINPALDRSAVILDRPFIVTIPTSGQHLNIPGYGNRDYAKYVRNKQVWFPFDVYNADKTIFYPKGQWIDIPIAQLNTTFNLPVWVDEGFYDVLFRTIAENAPPSFTSQPNANTNLAHHVATDVVKVDVVGRLYDFRITDIADFNWETVFRKTTLNSEPTGAAYYVGDKDIDGAPRGNQAPYLLPIRQGSHPVQGYKNIAIKTGYQFSFDLRTKGNMFGTGDAIRITPRFYFVNKDGSNRQEVDLYYHTNDKLFVKVGSADDLEKRQVILNSRLRNVPIQDIRNTAMYLYDHDTSINPITGISRTQYIDNYVANTGKPTWIGKYNWLILPQQVRVFTGLMNAPMGVDQQRKLAAEQQWYGEYSLPARVYVVKQGTNLAEYGRTHNGLDEKSPIFLKNGYIIVRFNVETIRDEKLDQPYLRYYPLENDSFPFDNQWLMEGFQRTIRDPYGNRFDLKDGDIVFYHGDLSSYDDFNSNVTH</sequence>
<dbReference type="OrthoDB" id="2657408at2"/>
<protein>
    <recommendedName>
        <fullName evidence="3">DUF5704 domain-containing protein</fullName>
    </recommendedName>
</protein>
<feature type="region of interest" description="Disordered" evidence="1">
    <location>
        <begin position="545"/>
        <end position="566"/>
    </location>
</feature>
<organism evidence="4 5">
    <name type="scientific">Paenibacillus albiflavus</name>
    <dbReference type="NCBI Taxonomy" id="2545760"/>
    <lineage>
        <taxon>Bacteria</taxon>
        <taxon>Bacillati</taxon>
        <taxon>Bacillota</taxon>
        <taxon>Bacilli</taxon>
        <taxon>Bacillales</taxon>
        <taxon>Paenibacillaceae</taxon>
        <taxon>Paenibacillus</taxon>
    </lineage>
</organism>
<feature type="chain" id="PRO_5039385585" description="DUF5704 domain-containing protein" evidence="2">
    <location>
        <begin position="20"/>
        <end position="1114"/>
    </location>
</feature>
<keyword evidence="5" id="KW-1185">Reference proteome</keyword>
<accession>A0A4R4EC16</accession>
<dbReference type="EMBL" id="SKFG01000010">
    <property type="protein sequence ID" value="TCZ77229.1"/>
    <property type="molecule type" value="Genomic_DNA"/>
</dbReference>
<feature type="compositionally biased region" description="Basic and acidic residues" evidence="1">
    <location>
        <begin position="507"/>
        <end position="517"/>
    </location>
</feature>
<evidence type="ECO:0000313" key="4">
    <source>
        <dbReference type="EMBL" id="TCZ77229.1"/>
    </source>
</evidence>
<feature type="signal peptide" evidence="2">
    <location>
        <begin position="1"/>
        <end position="19"/>
    </location>
</feature>
<evidence type="ECO:0000313" key="5">
    <source>
        <dbReference type="Proteomes" id="UP000295418"/>
    </source>
</evidence>
<comment type="caution">
    <text evidence="4">The sequence shown here is derived from an EMBL/GenBank/DDBJ whole genome shotgun (WGS) entry which is preliminary data.</text>
</comment>
<dbReference type="InterPro" id="IPR043759">
    <property type="entry name" value="DUF5704"/>
</dbReference>